<evidence type="ECO:0000256" key="2">
    <source>
        <dbReference type="SAM" id="MobiDB-lite"/>
    </source>
</evidence>
<gene>
    <name evidence="4" type="primary">LOC105901722</name>
</gene>
<dbReference type="OrthoDB" id="5981048at2759"/>
<evidence type="ECO:0000313" key="3">
    <source>
        <dbReference type="Proteomes" id="UP000515152"/>
    </source>
</evidence>
<organism evidence="3 4">
    <name type="scientific">Clupea harengus</name>
    <name type="common">Atlantic herring</name>
    <dbReference type="NCBI Taxonomy" id="7950"/>
    <lineage>
        <taxon>Eukaryota</taxon>
        <taxon>Metazoa</taxon>
        <taxon>Chordata</taxon>
        <taxon>Craniata</taxon>
        <taxon>Vertebrata</taxon>
        <taxon>Euteleostomi</taxon>
        <taxon>Actinopterygii</taxon>
        <taxon>Neopterygii</taxon>
        <taxon>Teleostei</taxon>
        <taxon>Clupei</taxon>
        <taxon>Clupeiformes</taxon>
        <taxon>Clupeoidei</taxon>
        <taxon>Clupeidae</taxon>
        <taxon>Clupea</taxon>
    </lineage>
</organism>
<name>A0A6P8EXJ9_CLUHA</name>
<dbReference type="RefSeq" id="XP_031416580.1">
    <property type="nucleotide sequence ID" value="XM_031560720.2"/>
</dbReference>
<dbReference type="PANTHER" id="PTHR47080:SF1">
    <property type="entry name" value="CHROMOSOME 16 OPEN READING FRAME 96"/>
    <property type="match status" value="1"/>
</dbReference>
<feature type="coiled-coil region" evidence="1">
    <location>
        <begin position="148"/>
        <end position="182"/>
    </location>
</feature>
<evidence type="ECO:0000313" key="4">
    <source>
        <dbReference type="RefSeq" id="XP_031416580.1"/>
    </source>
</evidence>
<dbReference type="AlphaFoldDB" id="A0A6P8EXJ9"/>
<evidence type="ECO:0000256" key="1">
    <source>
        <dbReference type="SAM" id="Coils"/>
    </source>
</evidence>
<dbReference type="PANTHER" id="PTHR47080">
    <property type="entry name" value="CHROMOSOME 16 OPEN READING FRAME 96"/>
    <property type="match status" value="1"/>
</dbReference>
<protein>
    <submittedName>
        <fullName evidence="4">Uncharacterized protein C16orf96 homolog</fullName>
    </submittedName>
</protein>
<proteinExistence type="predicted"/>
<dbReference type="GeneID" id="105901722"/>
<dbReference type="Proteomes" id="UP000515152">
    <property type="component" value="Chromosome 23"/>
</dbReference>
<dbReference type="KEGG" id="char:105901722"/>
<reference evidence="4" key="1">
    <citation type="submission" date="2025-08" db="UniProtKB">
        <authorList>
            <consortium name="RefSeq"/>
        </authorList>
    </citation>
    <scope>IDENTIFICATION</scope>
</reference>
<feature type="region of interest" description="Disordered" evidence="2">
    <location>
        <begin position="52"/>
        <end position="72"/>
    </location>
</feature>
<keyword evidence="1" id="KW-0175">Coiled coil</keyword>
<keyword evidence="3" id="KW-1185">Reference proteome</keyword>
<accession>A0A6P8EXJ9</accession>
<sequence length="213" mass="23841">MSADISLFDLVNLSIGTPEPGAVQFNALHTLLHALIKHLNLQDVKTEWLEQAQDPSRDFKTPPPPDAQLVPVPREKPSLYHHMEGKLRHIEKQMSALDRLPSGTELLSRSASGTAGTGTPVSDMWQLMQVRRKVQANEDGVSKCMGLIQDLMKEIQELTESRDNLKTEVKTLNNQLTKLGESDLSDRVNALEKCCHLVEDLEKNMVALFKILI</sequence>